<evidence type="ECO:0000256" key="1">
    <source>
        <dbReference type="ARBA" id="ARBA00022729"/>
    </source>
</evidence>
<accession>A0ABV7FMC9</accession>
<keyword evidence="1 2" id="KW-0732">Signal</keyword>
<feature type="domain" description="Outer membrane protein beta-barrel" evidence="4">
    <location>
        <begin position="123"/>
        <end position="249"/>
    </location>
</feature>
<dbReference type="EMBL" id="JBHRSW010000011">
    <property type="protein sequence ID" value="MFC3121457.1"/>
    <property type="molecule type" value="Genomic_DNA"/>
</dbReference>
<dbReference type="RefSeq" id="WP_376919593.1">
    <property type="nucleotide sequence ID" value="NZ_JBHRSW010000011.1"/>
</dbReference>
<feature type="domain" description="SH3b" evidence="3">
    <location>
        <begin position="32"/>
        <end position="85"/>
    </location>
</feature>
<evidence type="ECO:0000259" key="3">
    <source>
        <dbReference type="Pfam" id="PF08239"/>
    </source>
</evidence>
<proteinExistence type="predicted"/>
<sequence length="249" mass="27816">MYRSVALLLVLYFCAFIASADELRVTVTSPYINVHSGPADEFPVFYVLSKGDEIDILKARTGWYKIRSVASPKRQIEGWIFREALTATVLKDGLALKPASGSFDDYLTRHAEFTVMGGVLDNTAALSATGTWVWTKNLAVDANYTQALGDFSDNKLWSVRMRHTVFPAWKISPYLALGTGEIRTKPKANLVQSGDEVRKSNHYELGVGVRYYLSDGVLVKAEYRSVLALTDRDEQARLDQWLVGASVFF</sequence>
<organism evidence="5 6">
    <name type="scientific">Agaribacter flavus</name>
    <dbReference type="NCBI Taxonomy" id="1902781"/>
    <lineage>
        <taxon>Bacteria</taxon>
        <taxon>Pseudomonadati</taxon>
        <taxon>Pseudomonadota</taxon>
        <taxon>Gammaproteobacteria</taxon>
        <taxon>Alteromonadales</taxon>
        <taxon>Alteromonadaceae</taxon>
        <taxon>Agaribacter</taxon>
    </lineage>
</organism>
<feature type="chain" id="PRO_5045061775" evidence="2">
    <location>
        <begin position="21"/>
        <end position="249"/>
    </location>
</feature>
<protein>
    <submittedName>
        <fullName evidence="5">SH3 domain-containing protein</fullName>
    </submittedName>
</protein>
<dbReference type="InterPro" id="IPR011250">
    <property type="entry name" value="OMP/PagP_B-barrel"/>
</dbReference>
<dbReference type="Proteomes" id="UP001595478">
    <property type="component" value="Unassembled WGS sequence"/>
</dbReference>
<evidence type="ECO:0000313" key="5">
    <source>
        <dbReference type="EMBL" id="MFC3121457.1"/>
    </source>
</evidence>
<evidence type="ECO:0000313" key="6">
    <source>
        <dbReference type="Proteomes" id="UP001595478"/>
    </source>
</evidence>
<dbReference type="Gene3D" id="2.40.160.20">
    <property type="match status" value="1"/>
</dbReference>
<dbReference type="InterPro" id="IPR027385">
    <property type="entry name" value="Beta-barrel_OMP"/>
</dbReference>
<dbReference type="SUPFAM" id="SSF56925">
    <property type="entry name" value="OMPA-like"/>
    <property type="match status" value="1"/>
</dbReference>
<dbReference type="Gene3D" id="2.30.30.40">
    <property type="entry name" value="SH3 Domains"/>
    <property type="match status" value="1"/>
</dbReference>
<dbReference type="Pfam" id="PF13505">
    <property type="entry name" value="OMP_b-brl"/>
    <property type="match status" value="1"/>
</dbReference>
<evidence type="ECO:0000259" key="4">
    <source>
        <dbReference type="Pfam" id="PF13505"/>
    </source>
</evidence>
<feature type="signal peptide" evidence="2">
    <location>
        <begin position="1"/>
        <end position="20"/>
    </location>
</feature>
<name>A0ABV7FMC9_9ALTE</name>
<gene>
    <name evidence="5" type="ORF">ACFOHL_07470</name>
</gene>
<reference evidence="6" key="1">
    <citation type="journal article" date="2019" name="Int. J. Syst. Evol. Microbiol.">
        <title>The Global Catalogue of Microorganisms (GCM) 10K type strain sequencing project: providing services to taxonomists for standard genome sequencing and annotation.</title>
        <authorList>
            <consortium name="The Broad Institute Genomics Platform"/>
            <consortium name="The Broad Institute Genome Sequencing Center for Infectious Disease"/>
            <person name="Wu L."/>
            <person name="Ma J."/>
        </authorList>
    </citation>
    <scope>NUCLEOTIDE SEQUENCE [LARGE SCALE GENOMIC DNA]</scope>
    <source>
        <strain evidence="6">KCTC 52473</strain>
    </source>
</reference>
<evidence type="ECO:0000256" key="2">
    <source>
        <dbReference type="SAM" id="SignalP"/>
    </source>
</evidence>
<dbReference type="InterPro" id="IPR003646">
    <property type="entry name" value="SH3-like_bac-type"/>
</dbReference>
<comment type="caution">
    <text evidence="5">The sequence shown here is derived from an EMBL/GenBank/DDBJ whole genome shotgun (WGS) entry which is preliminary data.</text>
</comment>
<dbReference type="Pfam" id="PF08239">
    <property type="entry name" value="SH3_3"/>
    <property type="match status" value="1"/>
</dbReference>
<keyword evidence="6" id="KW-1185">Reference proteome</keyword>